<feature type="binding site" evidence="4">
    <location>
        <position position="179"/>
    </location>
    <ligand>
        <name>Zn(2+)</name>
        <dbReference type="ChEBI" id="CHEBI:29105"/>
    </ligand>
</feature>
<evidence type="ECO:0000313" key="6">
    <source>
        <dbReference type="EMBL" id="MCP2163798.1"/>
    </source>
</evidence>
<keyword evidence="4" id="KW-0862">Zinc</keyword>
<feature type="binding site" evidence="4">
    <location>
        <position position="151"/>
    </location>
    <ligand>
        <name>Zn(2+)</name>
        <dbReference type="ChEBI" id="CHEBI:29105"/>
    </ligand>
</feature>
<feature type="binding site" evidence="4">
    <location>
        <position position="154"/>
    </location>
    <ligand>
        <name>Zn(2+)</name>
        <dbReference type="ChEBI" id="CHEBI:29105"/>
    </ligand>
</feature>
<dbReference type="InterPro" id="IPR026590">
    <property type="entry name" value="Ssirtuin_cat_dom"/>
</dbReference>
<dbReference type="CDD" id="cd01407">
    <property type="entry name" value="SIR2-fam"/>
    <property type="match status" value="1"/>
</dbReference>
<feature type="binding site" evidence="4">
    <location>
        <position position="176"/>
    </location>
    <ligand>
        <name>Zn(2+)</name>
        <dbReference type="ChEBI" id="CHEBI:29105"/>
    </ligand>
</feature>
<dbReference type="InterPro" id="IPR003000">
    <property type="entry name" value="Sirtuin"/>
</dbReference>
<name>A0AAE3GCT0_9PSEU</name>
<dbReference type="Gene3D" id="3.30.1600.10">
    <property type="entry name" value="SIR2/SIRT2 'Small Domain"/>
    <property type="match status" value="1"/>
</dbReference>
<evidence type="ECO:0000256" key="1">
    <source>
        <dbReference type="ARBA" id="ARBA00012928"/>
    </source>
</evidence>
<dbReference type="EC" id="2.3.1.286" evidence="1"/>
<dbReference type="GO" id="GO:0017136">
    <property type="term" value="F:histone deacetylase activity, NAD-dependent"/>
    <property type="evidence" value="ECO:0007669"/>
    <property type="project" value="TreeGrafter"/>
</dbReference>
<feature type="active site" description="Proton acceptor" evidence="4">
    <location>
        <position position="143"/>
    </location>
</feature>
<keyword evidence="2" id="KW-0808">Transferase</keyword>
<dbReference type="Proteomes" id="UP001206128">
    <property type="component" value="Unassembled WGS sequence"/>
</dbReference>
<evidence type="ECO:0000313" key="7">
    <source>
        <dbReference type="Proteomes" id="UP001206128"/>
    </source>
</evidence>
<dbReference type="SUPFAM" id="SSF52467">
    <property type="entry name" value="DHS-like NAD/FAD-binding domain"/>
    <property type="match status" value="1"/>
</dbReference>
<accession>A0AAE3GCT0</accession>
<gene>
    <name evidence="6" type="ORF">LX83_000638</name>
</gene>
<reference evidence="6" key="1">
    <citation type="submission" date="2022-06" db="EMBL/GenBank/DDBJ databases">
        <title>Genomic Encyclopedia of Archaeal and Bacterial Type Strains, Phase II (KMG-II): from individual species to whole genera.</title>
        <authorList>
            <person name="Goeker M."/>
        </authorList>
    </citation>
    <scope>NUCLEOTIDE SEQUENCE</scope>
    <source>
        <strain evidence="6">DSM 43935</strain>
    </source>
</reference>
<dbReference type="GO" id="GO:0070403">
    <property type="term" value="F:NAD+ binding"/>
    <property type="evidence" value="ECO:0007669"/>
    <property type="project" value="InterPro"/>
</dbReference>
<feature type="domain" description="Deacetylase sirtuin-type" evidence="5">
    <location>
        <begin position="18"/>
        <end position="276"/>
    </location>
</feature>
<dbReference type="InterPro" id="IPR050134">
    <property type="entry name" value="NAD-dep_sirtuin_deacylases"/>
</dbReference>
<evidence type="ECO:0000256" key="3">
    <source>
        <dbReference type="ARBA" id="ARBA00023027"/>
    </source>
</evidence>
<comment type="caution">
    <text evidence="6">The sequence shown here is derived from an EMBL/GenBank/DDBJ whole genome shotgun (WGS) entry which is preliminary data.</text>
</comment>
<evidence type="ECO:0000256" key="2">
    <source>
        <dbReference type="ARBA" id="ARBA00022679"/>
    </source>
</evidence>
<organism evidence="6 7">
    <name type="scientific">Goodfellowiella coeruleoviolacea</name>
    <dbReference type="NCBI Taxonomy" id="334858"/>
    <lineage>
        <taxon>Bacteria</taxon>
        <taxon>Bacillati</taxon>
        <taxon>Actinomycetota</taxon>
        <taxon>Actinomycetes</taxon>
        <taxon>Pseudonocardiales</taxon>
        <taxon>Pseudonocardiaceae</taxon>
        <taxon>Goodfellowiella</taxon>
    </lineage>
</organism>
<evidence type="ECO:0000259" key="5">
    <source>
        <dbReference type="PROSITE" id="PS50305"/>
    </source>
</evidence>
<dbReference type="InterPro" id="IPR026591">
    <property type="entry name" value="Sirtuin_cat_small_dom_sf"/>
</dbReference>
<dbReference type="PANTHER" id="PTHR11085">
    <property type="entry name" value="NAD-DEPENDENT PROTEIN DEACYLASE SIRTUIN-5, MITOCHONDRIAL-RELATED"/>
    <property type="match status" value="1"/>
</dbReference>
<sequence>MEPGDTGGADHSLTSSARTPAGDAFAAAVELFASARRITVLTGAGVSTGSGIPDFRGPDGVWTTDPGAQRLVTLADYVADPEVRRAAWLSRAANPAWHARPNPAHHALVDLERTGRLRGLLTQNIDGLHQRAGSDPDSVVELHGSLFGTVCLDCGARGRMREALDRVAQGEADPPCRHCGGILKSTTVFFGEALAPEVLRRARTAALDCELLVAAGTSLTVQPAAGLLDLAARAGAAVLVCNAEPTPYDQAADAVLRGPVGELLPRLVAAAPSGSAGRRRAVSTWGDPSTWP</sequence>
<evidence type="ECO:0000256" key="4">
    <source>
        <dbReference type="PROSITE-ProRule" id="PRU00236"/>
    </source>
</evidence>
<proteinExistence type="predicted"/>
<keyword evidence="4" id="KW-0479">Metal-binding</keyword>
<dbReference type="EMBL" id="JAMTCK010000001">
    <property type="protein sequence ID" value="MCP2163798.1"/>
    <property type="molecule type" value="Genomic_DNA"/>
</dbReference>
<dbReference type="AlphaFoldDB" id="A0AAE3GCT0"/>
<protein>
    <recommendedName>
        <fullName evidence="1">protein acetyllysine N-acetyltransferase</fullName>
        <ecNumber evidence="1">2.3.1.286</ecNumber>
    </recommendedName>
</protein>
<dbReference type="InterPro" id="IPR029035">
    <property type="entry name" value="DHS-like_NAD/FAD-binding_dom"/>
</dbReference>
<keyword evidence="7" id="KW-1185">Reference proteome</keyword>
<dbReference type="PROSITE" id="PS50305">
    <property type="entry name" value="SIRTUIN"/>
    <property type="match status" value="1"/>
</dbReference>
<dbReference type="GO" id="GO:0046872">
    <property type="term" value="F:metal ion binding"/>
    <property type="evidence" value="ECO:0007669"/>
    <property type="project" value="UniProtKB-KW"/>
</dbReference>
<dbReference type="Gene3D" id="3.40.50.1220">
    <property type="entry name" value="TPP-binding domain"/>
    <property type="match status" value="1"/>
</dbReference>
<keyword evidence="3" id="KW-0520">NAD</keyword>
<dbReference type="PANTHER" id="PTHR11085:SF4">
    <property type="entry name" value="NAD-DEPENDENT PROTEIN DEACYLASE"/>
    <property type="match status" value="1"/>
</dbReference>
<dbReference type="Pfam" id="PF02146">
    <property type="entry name" value="SIR2"/>
    <property type="match status" value="1"/>
</dbReference>